<proteinExistence type="predicted"/>
<dbReference type="InParanoid" id="A0A1Y1Z9J6"/>
<accession>A0A1Y1Z9J6</accession>
<dbReference type="EMBL" id="MCFE01000014">
    <property type="protein sequence ID" value="ORY06697.1"/>
    <property type="molecule type" value="Genomic_DNA"/>
</dbReference>
<gene>
    <name evidence="2" type="ORF">K493DRAFT_295839</name>
</gene>
<dbReference type="PROSITE" id="PS50088">
    <property type="entry name" value="ANK_REPEAT"/>
    <property type="match status" value="1"/>
</dbReference>
<organism evidence="2 3">
    <name type="scientific">Basidiobolus meristosporus CBS 931.73</name>
    <dbReference type="NCBI Taxonomy" id="1314790"/>
    <lineage>
        <taxon>Eukaryota</taxon>
        <taxon>Fungi</taxon>
        <taxon>Fungi incertae sedis</taxon>
        <taxon>Zoopagomycota</taxon>
        <taxon>Entomophthoromycotina</taxon>
        <taxon>Basidiobolomycetes</taxon>
        <taxon>Basidiobolales</taxon>
        <taxon>Basidiobolaceae</taxon>
        <taxon>Basidiobolus</taxon>
    </lineage>
</organism>
<protein>
    <submittedName>
        <fullName evidence="2">Uncharacterized protein</fullName>
    </submittedName>
</protein>
<dbReference type="InterPro" id="IPR002110">
    <property type="entry name" value="Ankyrin_rpt"/>
</dbReference>
<keyword evidence="3" id="KW-1185">Reference proteome</keyword>
<sequence>MVIRVKEAAHQTRLTNPPEYLCPVKCSVWHGGLPNKAAISSLSFTQAVTSCFTPNELEDLKDTKMILTSRTDLKNAILHGRPYTFTYVIASNPPIVLYTLLYDTWMSREGCLKFDRALSTQAETLLGDIVDNMNFLQLACLHNREKIALQMLDFLCKELNSRKSIDLLQHTISHIWGQGNTTLHLASLIGLTNLVKRLLEHDMNPYAKNDLGYSSVDCATLHETKKAFWRFRINQPDQMAMFLEKIV</sequence>
<evidence type="ECO:0000313" key="2">
    <source>
        <dbReference type="EMBL" id="ORY06697.1"/>
    </source>
</evidence>
<dbReference type="InterPro" id="IPR036770">
    <property type="entry name" value="Ankyrin_rpt-contain_sf"/>
</dbReference>
<dbReference type="PROSITE" id="PS50297">
    <property type="entry name" value="ANK_REP_REGION"/>
    <property type="match status" value="1"/>
</dbReference>
<comment type="caution">
    <text evidence="2">The sequence shown here is derived from an EMBL/GenBank/DDBJ whole genome shotgun (WGS) entry which is preliminary data.</text>
</comment>
<reference evidence="2 3" key="1">
    <citation type="submission" date="2016-07" db="EMBL/GenBank/DDBJ databases">
        <title>Pervasive Adenine N6-methylation of Active Genes in Fungi.</title>
        <authorList>
            <consortium name="DOE Joint Genome Institute"/>
            <person name="Mondo S.J."/>
            <person name="Dannebaum R.O."/>
            <person name="Kuo R.C."/>
            <person name="Labutti K."/>
            <person name="Haridas S."/>
            <person name="Kuo A."/>
            <person name="Salamov A."/>
            <person name="Ahrendt S.R."/>
            <person name="Lipzen A."/>
            <person name="Sullivan W."/>
            <person name="Andreopoulos W.B."/>
            <person name="Clum A."/>
            <person name="Lindquist E."/>
            <person name="Daum C."/>
            <person name="Ramamoorthy G.K."/>
            <person name="Gryganskyi A."/>
            <person name="Culley D."/>
            <person name="Magnuson J.K."/>
            <person name="James T.Y."/>
            <person name="O'Malley M.A."/>
            <person name="Stajich J.E."/>
            <person name="Spatafora J.W."/>
            <person name="Visel A."/>
            <person name="Grigoriev I.V."/>
        </authorList>
    </citation>
    <scope>NUCLEOTIDE SEQUENCE [LARGE SCALE GENOMIC DNA]</scope>
    <source>
        <strain evidence="2 3">CBS 931.73</strain>
    </source>
</reference>
<dbReference type="STRING" id="1314790.A0A1Y1Z9J6"/>
<dbReference type="Gene3D" id="1.25.40.20">
    <property type="entry name" value="Ankyrin repeat-containing domain"/>
    <property type="match status" value="1"/>
</dbReference>
<feature type="repeat" description="ANK" evidence="1">
    <location>
        <begin position="178"/>
        <end position="210"/>
    </location>
</feature>
<name>A0A1Y1Z9J6_9FUNG</name>
<keyword evidence="1" id="KW-0040">ANK repeat</keyword>
<dbReference type="SUPFAM" id="SSF48403">
    <property type="entry name" value="Ankyrin repeat"/>
    <property type="match status" value="1"/>
</dbReference>
<dbReference type="SMART" id="SM00248">
    <property type="entry name" value="ANK"/>
    <property type="match status" value="2"/>
</dbReference>
<dbReference type="AlphaFoldDB" id="A0A1Y1Z9J6"/>
<dbReference type="OrthoDB" id="428895at2759"/>
<evidence type="ECO:0000256" key="1">
    <source>
        <dbReference type="PROSITE-ProRule" id="PRU00023"/>
    </source>
</evidence>
<dbReference type="Proteomes" id="UP000193498">
    <property type="component" value="Unassembled WGS sequence"/>
</dbReference>
<evidence type="ECO:0000313" key="3">
    <source>
        <dbReference type="Proteomes" id="UP000193498"/>
    </source>
</evidence>